<keyword evidence="2" id="KW-1185">Reference proteome</keyword>
<name>A0ABZ2KJI5_9BACT</name>
<reference evidence="1 2" key="1">
    <citation type="submission" date="2021-12" db="EMBL/GenBank/DDBJ databases">
        <title>Discovery of the Pendulisporaceae a myxobacterial family with distinct sporulation behavior and unique specialized metabolism.</title>
        <authorList>
            <person name="Garcia R."/>
            <person name="Popoff A."/>
            <person name="Bader C.D."/>
            <person name="Loehr J."/>
            <person name="Walesch S."/>
            <person name="Walt C."/>
            <person name="Boldt J."/>
            <person name="Bunk B."/>
            <person name="Haeckl F.J.F.P.J."/>
            <person name="Gunesch A.P."/>
            <person name="Birkelbach J."/>
            <person name="Nuebel U."/>
            <person name="Pietschmann T."/>
            <person name="Bach T."/>
            <person name="Mueller R."/>
        </authorList>
    </citation>
    <scope>NUCLEOTIDE SEQUENCE [LARGE SCALE GENOMIC DNA]</scope>
    <source>
        <strain evidence="1 2">MSr12523</strain>
    </source>
</reference>
<proteinExistence type="predicted"/>
<evidence type="ECO:0000313" key="2">
    <source>
        <dbReference type="Proteomes" id="UP001379533"/>
    </source>
</evidence>
<gene>
    <name evidence="1" type="ORF">LZC95_15445</name>
</gene>
<dbReference type="EMBL" id="CP089982">
    <property type="protein sequence ID" value="WXA98224.1"/>
    <property type="molecule type" value="Genomic_DNA"/>
</dbReference>
<sequence length="134" mass="15064">MFDQLFDVKTLLQATVVRCSKNGVPSATFKFFHPATPVRPLGFAAKGNLPIGLGHRDPMDIDIIGFPLIVWRREPPGASHRETRRPNRRSVVRIYDVPRSLAHTTKVARLARHTHRVLSIQISMARALLEVAIP</sequence>
<organism evidence="1 2">
    <name type="scientific">Pendulispora brunnea</name>
    <dbReference type="NCBI Taxonomy" id="2905690"/>
    <lineage>
        <taxon>Bacteria</taxon>
        <taxon>Pseudomonadati</taxon>
        <taxon>Myxococcota</taxon>
        <taxon>Myxococcia</taxon>
        <taxon>Myxococcales</taxon>
        <taxon>Sorangiineae</taxon>
        <taxon>Pendulisporaceae</taxon>
        <taxon>Pendulispora</taxon>
    </lineage>
</organism>
<accession>A0ABZ2KJI5</accession>
<dbReference type="Proteomes" id="UP001379533">
    <property type="component" value="Chromosome"/>
</dbReference>
<evidence type="ECO:0000313" key="1">
    <source>
        <dbReference type="EMBL" id="WXA98224.1"/>
    </source>
</evidence>
<dbReference type="RefSeq" id="WP_394848836.1">
    <property type="nucleotide sequence ID" value="NZ_CP089982.1"/>
</dbReference>
<protein>
    <submittedName>
        <fullName evidence="1">Uncharacterized protein</fullName>
    </submittedName>
</protein>